<proteinExistence type="predicted"/>
<gene>
    <name evidence="1" type="ORF">Q2T52_02220</name>
</gene>
<evidence type="ECO:0000313" key="1">
    <source>
        <dbReference type="EMBL" id="MDO1580900.1"/>
    </source>
</evidence>
<accession>A0ABT8SR37</accession>
<sequence length="83" mass="9050">MRAPTCVNGVRELEEIQFAVGYRGPQIAHQLYDLLEALTALCPVNAVSFNEVQSLDYCHCQLPLARVEAYGGELSRPLAGGES</sequence>
<evidence type="ECO:0000313" key="2">
    <source>
        <dbReference type="Proteomes" id="UP001169006"/>
    </source>
</evidence>
<dbReference type="Proteomes" id="UP001169006">
    <property type="component" value="Unassembled WGS sequence"/>
</dbReference>
<name>A0ABT8SR37_9HYPH</name>
<keyword evidence="2" id="KW-1185">Reference proteome</keyword>
<protein>
    <submittedName>
        <fullName evidence="1">Uncharacterized protein</fullName>
    </submittedName>
</protein>
<reference evidence="1" key="1">
    <citation type="journal article" date="2015" name="Int. J. Syst. Evol. Microbiol.">
        <title>Rhizobium oryzicola sp. nov., potential plant-growth-promoting endophytic bacteria isolated from rice roots.</title>
        <authorList>
            <person name="Zhang X.X."/>
            <person name="Gao J.S."/>
            <person name="Cao Y.H."/>
            <person name="Sheirdil R.A."/>
            <person name="Wang X.C."/>
            <person name="Zhang L."/>
        </authorList>
    </citation>
    <scope>NUCLEOTIDE SEQUENCE</scope>
    <source>
        <strain evidence="1">05753</strain>
    </source>
</reference>
<organism evidence="1 2">
    <name type="scientific">Rhizobium oryzicola</name>
    <dbReference type="NCBI Taxonomy" id="1232668"/>
    <lineage>
        <taxon>Bacteria</taxon>
        <taxon>Pseudomonadati</taxon>
        <taxon>Pseudomonadota</taxon>
        <taxon>Alphaproteobacteria</taxon>
        <taxon>Hyphomicrobiales</taxon>
        <taxon>Rhizobiaceae</taxon>
        <taxon>Rhizobium/Agrobacterium group</taxon>
        <taxon>Rhizobium</taxon>
    </lineage>
</organism>
<comment type="caution">
    <text evidence="1">The sequence shown here is derived from an EMBL/GenBank/DDBJ whole genome shotgun (WGS) entry which is preliminary data.</text>
</comment>
<dbReference type="RefSeq" id="WP_302075041.1">
    <property type="nucleotide sequence ID" value="NZ_JAUKWQ010000001.1"/>
</dbReference>
<reference evidence="1" key="2">
    <citation type="submission" date="2023-07" db="EMBL/GenBank/DDBJ databases">
        <authorList>
            <person name="Sun H."/>
        </authorList>
    </citation>
    <scope>NUCLEOTIDE SEQUENCE</scope>
    <source>
        <strain evidence="1">05753</strain>
    </source>
</reference>
<dbReference type="EMBL" id="JAUKWQ010000001">
    <property type="protein sequence ID" value="MDO1580900.1"/>
    <property type="molecule type" value="Genomic_DNA"/>
</dbReference>